<dbReference type="SUPFAM" id="SSF51261">
    <property type="entry name" value="Duplicated hybrid motif"/>
    <property type="match status" value="1"/>
</dbReference>
<keyword evidence="6" id="KW-0862">Zinc</keyword>
<dbReference type="InterPro" id="IPR050570">
    <property type="entry name" value="Cell_wall_metabolism_enzyme"/>
</dbReference>
<dbReference type="Gene3D" id="2.70.70.10">
    <property type="entry name" value="Glucose Permease (Domain IIA)"/>
    <property type="match status" value="1"/>
</dbReference>
<dbReference type="PROSITE" id="PS51257">
    <property type="entry name" value="PROKAR_LIPOPROTEIN"/>
    <property type="match status" value="1"/>
</dbReference>
<accession>A0ABS9ED04</accession>
<evidence type="ECO:0000256" key="1">
    <source>
        <dbReference type="ARBA" id="ARBA00001947"/>
    </source>
</evidence>
<evidence type="ECO:0000256" key="7">
    <source>
        <dbReference type="ARBA" id="ARBA00023049"/>
    </source>
</evidence>
<protein>
    <submittedName>
        <fullName evidence="11">Peptidoglycan DD-metalloendopeptidase family protein</fullName>
    </submittedName>
</protein>
<evidence type="ECO:0000256" key="8">
    <source>
        <dbReference type="SAM" id="SignalP"/>
    </source>
</evidence>
<keyword evidence="12" id="KW-1185">Reference proteome</keyword>
<dbReference type="PANTHER" id="PTHR21666">
    <property type="entry name" value="PEPTIDASE-RELATED"/>
    <property type="match status" value="1"/>
</dbReference>
<dbReference type="InterPro" id="IPR016047">
    <property type="entry name" value="M23ase_b-sheet_dom"/>
</dbReference>
<dbReference type="Pfam" id="PF19425">
    <property type="entry name" value="Csd3_N2"/>
    <property type="match status" value="1"/>
</dbReference>
<keyword evidence="7" id="KW-0482">Metalloprotease</keyword>
<evidence type="ECO:0000313" key="11">
    <source>
        <dbReference type="EMBL" id="MCF4100751.1"/>
    </source>
</evidence>
<evidence type="ECO:0000256" key="3">
    <source>
        <dbReference type="ARBA" id="ARBA00022670"/>
    </source>
</evidence>
<dbReference type="PANTHER" id="PTHR21666:SF288">
    <property type="entry name" value="CELL DIVISION PROTEIN YTFB"/>
    <property type="match status" value="1"/>
</dbReference>
<evidence type="ECO:0000256" key="6">
    <source>
        <dbReference type="ARBA" id="ARBA00022833"/>
    </source>
</evidence>
<evidence type="ECO:0000256" key="4">
    <source>
        <dbReference type="ARBA" id="ARBA00022723"/>
    </source>
</evidence>
<dbReference type="Pfam" id="PF01551">
    <property type="entry name" value="Peptidase_M23"/>
    <property type="match status" value="1"/>
</dbReference>
<dbReference type="CDD" id="cd12797">
    <property type="entry name" value="M23_peptidase"/>
    <property type="match status" value="1"/>
</dbReference>
<evidence type="ECO:0000256" key="5">
    <source>
        <dbReference type="ARBA" id="ARBA00022801"/>
    </source>
</evidence>
<keyword evidence="8" id="KW-0732">Signal</keyword>
<feature type="chain" id="PRO_5045523025" evidence="8">
    <location>
        <begin position="16"/>
        <end position="410"/>
    </location>
</feature>
<keyword evidence="5" id="KW-0378">Hydrolase</keyword>
<reference evidence="11" key="1">
    <citation type="submission" date="2022-01" db="EMBL/GenBank/DDBJ databases">
        <title>Gillisia lutea sp. nov., isolated from marine plastic residues from the Malvarosa beach (Valencia, Spain).</title>
        <authorList>
            <person name="Vidal-Verdu A."/>
            <person name="Molina-Menor E."/>
            <person name="Satari L."/>
            <person name="Pascual J."/>
            <person name="Pereto J."/>
            <person name="Porcar M."/>
        </authorList>
    </citation>
    <scope>NUCLEOTIDE SEQUENCE</scope>
    <source>
        <strain evidence="11">M10.2A</strain>
    </source>
</reference>
<evidence type="ECO:0000313" key="12">
    <source>
        <dbReference type="Proteomes" id="UP001179363"/>
    </source>
</evidence>
<comment type="subcellular location">
    <subcellularLocation>
        <location evidence="2">Cell envelope</location>
    </subcellularLocation>
</comment>
<comment type="cofactor">
    <cofactor evidence="1">
        <name>Zn(2+)</name>
        <dbReference type="ChEBI" id="CHEBI:29105"/>
    </cofactor>
</comment>
<gene>
    <name evidence="11" type="ORF">L1I30_03630</name>
</gene>
<feature type="signal peptide" evidence="8">
    <location>
        <begin position="1"/>
        <end position="15"/>
    </location>
</feature>
<dbReference type="RefSeq" id="WP_236132887.1">
    <property type="nucleotide sequence ID" value="NZ_JAKGTH010000006.1"/>
</dbReference>
<keyword evidence="4" id="KW-0479">Metal-binding</keyword>
<organism evidence="11 12">
    <name type="scientific">Gillisia lutea</name>
    <dbReference type="NCBI Taxonomy" id="2909668"/>
    <lineage>
        <taxon>Bacteria</taxon>
        <taxon>Pseudomonadati</taxon>
        <taxon>Bacteroidota</taxon>
        <taxon>Flavobacteriia</taxon>
        <taxon>Flavobacteriales</taxon>
        <taxon>Flavobacteriaceae</taxon>
        <taxon>Gillisia</taxon>
    </lineage>
</organism>
<sequence>MKKLSCLLIIALAFAACNNDEKNQDLVEVKKVEKAPILKEYGFVLNNYEVVRDTIQSGDSFGELLDRQGVSRSKVFDITQKVSETFNPTRLVVGKPYVILKAKDSARTPQFFIYENDKIDYTVVNVADDIAAYKAQKPVSIKRRTVSGVIVNNLSEAMQNQGLSVLLSHKLSSIYQWSIDFWKLQKGDQFKMVYNERYINDTIYAGVENIEGAVFVHQGRPYYAFSYLADPEMSGSDFYDEEARPLESFFLKAPLNFSRISSRYSGNRYHPVQKRWKAHKGTDYAAPHGTPIWSTANGTVIASSYTSGNGNYVKVKHNETYTTQYLHMSKRNVRVGQRVRQGDVIGYVGSTGLATGPHVCYRFWVRGKQVDPFRQNLPAAEPIADNLKEDYFAAIKPVKIKLDKIPFKEI</sequence>
<dbReference type="Gene3D" id="3.10.450.350">
    <property type="match status" value="2"/>
</dbReference>
<dbReference type="InterPro" id="IPR045834">
    <property type="entry name" value="Csd3_N2"/>
</dbReference>
<dbReference type="InterPro" id="IPR011055">
    <property type="entry name" value="Dup_hybrid_motif"/>
</dbReference>
<comment type="caution">
    <text evidence="11">The sequence shown here is derived from an EMBL/GenBank/DDBJ whole genome shotgun (WGS) entry which is preliminary data.</text>
</comment>
<proteinExistence type="predicted"/>
<feature type="domain" description="M23ase beta-sheet core" evidence="9">
    <location>
        <begin position="278"/>
        <end position="372"/>
    </location>
</feature>
<dbReference type="Proteomes" id="UP001179363">
    <property type="component" value="Unassembled WGS sequence"/>
</dbReference>
<name>A0ABS9ED04_9FLAO</name>
<evidence type="ECO:0000259" key="9">
    <source>
        <dbReference type="Pfam" id="PF01551"/>
    </source>
</evidence>
<keyword evidence="3" id="KW-0645">Protease</keyword>
<dbReference type="EMBL" id="JAKGTH010000006">
    <property type="protein sequence ID" value="MCF4100751.1"/>
    <property type="molecule type" value="Genomic_DNA"/>
</dbReference>
<evidence type="ECO:0000256" key="2">
    <source>
        <dbReference type="ARBA" id="ARBA00004196"/>
    </source>
</evidence>
<feature type="domain" description="Csd3-like second N-terminal" evidence="10">
    <location>
        <begin position="143"/>
        <end position="264"/>
    </location>
</feature>
<evidence type="ECO:0000259" key="10">
    <source>
        <dbReference type="Pfam" id="PF19425"/>
    </source>
</evidence>